<dbReference type="GO" id="GO:0009279">
    <property type="term" value="C:cell outer membrane"/>
    <property type="evidence" value="ECO:0007669"/>
    <property type="project" value="UniProtKB-SubCell"/>
</dbReference>
<dbReference type="InterPro" id="IPR012944">
    <property type="entry name" value="SusD_RagB_dom"/>
</dbReference>
<evidence type="ECO:0000256" key="4">
    <source>
        <dbReference type="ARBA" id="ARBA00023136"/>
    </source>
</evidence>
<evidence type="ECO:0000259" key="6">
    <source>
        <dbReference type="Pfam" id="PF07980"/>
    </source>
</evidence>
<comment type="similarity">
    <text evidence="2">Belongs to the SusD family.</text>
</comment>
<dbReference type="RefSeq" id="WP_189565425.1">
    <property type="nucleotide sequence ID" value="NZ_BMXF01000003.1"/>
</dbReference>
<dbReference type="PROSITE" id="PS51257">
    <property type="entry name" value="PROKAR_LIPOPROTEIN"/>
    <property type="match status" value="1"/>
</dbReference>
<feature type="domain" description="SusD-like N-terminal" evidence="7">
    <location>
        <begin position="39"/>
        <end position="219"/>
    </location>
</feature>
<name>A0A8J3GB37_9BACT</name>
<dbReference type="Gene3D" id="1.25.40.390">
    <property type="match status" value="1"/>
</dbReference>
<gene>
    <name evidence="8" type="ORF">GCM10007390_30760</name>
</gene>
<keyword evidence="3" id="KW-0732">Signal</keyword>
<feature type="domain" description="RagB/SusD" evidence="6">
    <location>
        <begin position="340"/>
        <end position="477"/>
    </location>
</feature>
<evidence type="ECO:0000256" key="5">
    <source>
        <dbReference type="ARBA" id="ARBA00023237"/>
    </source>
</evidence>
<dbReference type="SUPFAM" id="SSF48452">
    <property type="entry name" value="TPR-like"/>
    <property type="match status" value="1"/>
</dbReference>
<organism evidence="8 9">
    <name type="scientific">Persicitalea jodogahamensis</name>
    <dbReference type="NCBI Taxonomy" id="402147"/>
    <lineage>
        <taxon>Bacteria</taxon>
        <taxon>Pseudomonadati</taxon>
        <taxon>Bacteroidota</taxon>
        <taxon>Cytophagia</taxon>
        <taxon>Cytophagales</taxon>
        <taxon>Spirosomataceae</taxon>
        <taxon>Persicitalea</taxon>
    </lineage>
</organism>
<protein>
    <submittedName>
        <fullName evidence="8">Membrane protein</fullName>
    </submittedName>
</protein>
<evidence type="ECO:0000259" key="7">
    <source>
        <dbReference type="Pfam" id="PF14322"/>
    </source>
</evidence>
<evidence type="ECO:0000313" key="9">
    <source>
        <dbReference type="Proteomes" id="UP000598271"/>
    </source>
</evidence>
<comment type="caution">
    <text evidence="8">The sequence shown here is derived from an EMBL/GenBank/DDBJ whole genome shotgun (WGS) entry which is preliminary data.</text>
</comment>
<reference evidence="8 9" key="1">
    <citation type="journal article" date="2014" name="Int. J. Syst. Evol. Microbiol.">
        <title>Complete genome sequence of Corynebacterium casei LMG S-19264T (=DSM 44701T), isolated from a smear-ripened cheese.</title>
        <authorList>
            <consortium name="US DOE Joint Genome Institute (JGI-PGF)"/>
            <person name="Walter F."/>
            <person name="Albersmeier A."/>
            <person name="Kalinowski J."/>
            <person name="Ruckert C."/>
        </authorList>
    </citation>
    <scope>NUCLEOTIDE SEQUENCE [LARGE SCALE GENOMIC DNA]</scope>
    <source>
        <strain evidence="8 9">KCTC 12866</strain>
    </source>
</reference>
<dbReference type="CDD" id="cd08977">
    <property type="entry name" value="SusD"/>
    <property type="match status" value="1"/>
</dbReference>
<comment type="subcellular location">
    <subcellularLocation>
        <location evidence="1">Cell outer membrane</location>
    </subcellularLocation>
</comment>
<dbReference type="Pfam" id="PF07980">
    <property type="entry name" value="SusD_RagB"/>
    <property type="match status" value="1"/>
</dbReference>
<dbReference type="InterPro" id="IPR011990">
    <property type="entry name" value="TPR-like_helical_dom_sf"/>
</dbReference>
<keyword evidence="5" id="KW-0998">Cell outer membrane</keyword>
<dbReference type="Pfam" id="PF14322">
    <property type="entry name" value="SusD-like_3"/>
    <property type="match status" value="1"/>
</dbReference>
<dbReference type="Proteomes" id="UP000598271">
    <property type="component" value="Unassembled WGS sequence"/>
</dbReference>
<dbReference type="InterPro" id="IPR033985">
    <property type="entry name" value="SusD-like_N"/>
</dbReference>
<dbReference type="EMBL" id="BMXF01000003">
    <property type="protein sequence ID" value="GHB74923.1"/>
    <property type="molecule type" value="Genomic_DNA"/>
</dbReference>
<evidence type="ECO:0000256" key="3">
    <source>
        <dbReference type="ARBA" id="ARBA00022729"/>
    </source>
</evidence>
<accession>A0A8J3GB37</accession>
<evidence type="ECO:0000256" key="1">
    <source>
        <dbReference type="ARBA" id="ARBA00004442"/>
    </source>
</evidence>
<keyword evidence="9" id="KW-1185">Reference proteome</keyword>
<evidence type="ECO:0000313" key="8">
    <source>
        <dbReference type="EMBL" id="GHB74923.1"/>
    </source>
</evidence>
<keyword evidence="4" id="KW-0472">Membrane</keyword>
<evidence type="ECO:0000256" key="2">
    <source>
        <dbReference type="ARBA" id="ARBA00006275"/>
    </source>
</evidence>
<sequence length="477" mass="53364">MKKHIIYIFMGVTLGSCTDFLTLQPEYLVNEISFYKNAKDFETALVGNYAGLQTLYDTDLIDLGDLTTDNAEIRWTSPTTAETEMDEMSPTAANSFLNTIWNTCFETIARSNNIISRLDAAGLTEAQKNQFRGESLFLRGLSYFYLVRLFGNIPIVDVAFRSPDEIADFDMTRRSTDDVYKLIINDLTESATLLNGITLSSKSQASTGAAKTLLGKVYLTTRQFDQAKTILKEVIDSKVYSLNSDYKKLFTNGNDELQESIFEIKYLSGNLGEGNRFSGQFTPARFDMAIFPNNMQGSGRILPTRPMADAYESGDLRRKASIGDSVRLVTGKYEKELYGLKFVDFTTGVQGDGGINFTVLRYADVLLMYAEALNETGNTTEALTYINLVRSRAGLTPLAGLSKADFALAMEKERRVEFFLEGHRWFDLVRTGRAQTVLNAYFKDAGLSFTVAEHELIMPIPLREININPNLGQNPGY</sequence>
<proteinExistence type="inferred from homology"/>
<dbReference type="AlphaFoldDB" id="A0A8J3GB37"/>